<protein>
    <submittedName>
        <fullName evidence="1">Uncharacterized protein</fullName>
    </submittedName>
</protein>
<accession>A0ACB7RTP6</accession>
<sequence length="413" mass="44463">MCLQMQDDRVASRQMRCDTPPRMEDVNDRDSSDDDAPADMDDIEIVEVYDELLTDFSDEEEEHEEAIAAGEDELPLDSAEVSFTAHQGSAFVCAVSGDSRYIVTGGEDDRGCVWHLDTGELVFECNGHADSVTCAAFNHDSTLVATADMGGSLHVWNVESCQQLWEFDIGVDLNWIDWHQQANVLLAGTLDGMLWMWQVPSGQCKNLVGPGASCGAGRFLSDGRRAAAGYDDGSVRVWDLKGAHTLFNQAHPGGPVTCLDTSGDLVVSAATDVRLLQASTGRNLAAFTLATSAGDEACAVEAVCIDGAQRILAAGLLSGRLSLWDMGSQAERECCIHPAGVTRALWRGPHTVVTGCLDGVVRAWDVRTPQEPAVCWRAHRHDILDLALSPDGQRVVSVSDGGTCTVHKFAMPD</sequence>
<reference evidence="1" key="1">
    <citation type="submission" date="2020-05" db="EMBL/GenBank/DDBJ databases">
        <title>Large-scale comparative analyses of tick genomes elucidate their genetic diversity and vector capacities.</title>
        <authorList>
            <person name="Jia N."/>
            <person name="Wang J."/>
            <person name="Shi W."/>
            <person name="Du L."/>
            <person name="Sun Y."/>
            <person name="Zhan W."/>
            <person name="Jiang J."/>
            <person name="Wang Q."/>
            <person name="Zhang B."/>
            <person name="Ji P."/>
            <person name="Sakyi L.B."/>
            <person name="Cui X."/>
            <person name="Yuan T."/>
            <person name="Jiang B."/>
            <person name="Yang W."/>
            <person name="Lam T.T.-Y."/>
            <person name="Chang Q."/>
            <person name="Ding S."/>
            <person name="Wang X."/>
            <person name="Zhu J."/>
            <person name="Ruan X."/>
            <person name="Zhao L."/>
            <person name="Wei J."/>
            <person name="Que T."/>
            <person name="Du C."/>
            <person name="Cheng J."/>
            <person name="Dai P."/>
            <person name="Han X."/>
            <person name="Huang E."/>
            <person name="Gao Y."/>
            <person name="Liu J."/>
            <person name="Shao H."/>
            <person name="Ye R."/>
            <person name="Li L."/>
            <person name="Wei W."/>
            <person name="Wang X."/>
            <person name="Wang C."/>
            <person name="Yang T."/>
            <person name="Huo Q."/>
            <person name="Li W."/>
            <person name="Guo W."/>
            <person name="Chen H."/>
            <person name="Zhou L."/>
            <person name="Ni X."/>
            <person name="Tian J."/>
            <person name="Zhou Y."/>
            <person name="Sheng Y."/>
            <person name="Liu T."/>
            <person name="Pan Y."/>
            <person name="Xia L."/>
            <person name="Li J."/>
            <person name="Zhao F."/>
            <person name="Cao W."/>
        </authorList>
    </citation>
    <scope>NUCLEOTIDE SEQUENCE</scope>
    <source>
        <strain evidence="1">Hyas-2018</strain>
    </source>
</reference>
<evidence type="ECO:0000313" key="2">
    <source>
        <dbReference type="Proteomes" id="UP000821845"/>
    </source>
</evidence>
<evidence type="ECO:0000313" key="1">
    <source>
        <dbReference type="EMBL" id="KAH6925041.1"/>
    </source>
</evidence>
<comment type="caution">
    <text evidence="1">The sequence shown here is derived from an EMBL/GenBank/DDBJ whole genome shotgun (WGS) entry which is preliminary data.</text>
</comment>
<proteinExistence type="predicted"/>
<dbReference type="Proteomes" id="UP000821845">
    <property type="component" value="Chromosome 8"/>
</dbReference>
<gene>
    <name evidence="1" type="ORF">HPB50_027399</name>
</gene>
<dbReference type="EMBL" id="CM023488">
    <property type="protein sequence ID" value="KAH6925041.1"/>
    <property type="molecule type" value="Genomic_DNA"/>
</dbReference>
<name>A0ACB7RTP6_HYAAI</name>
<organism evidence="1 2">
    <name type="scientific">Hyalomma asiaticum</name>
    <name type="common">Tick</name>
    <dbReference type="NCBI Taxonomy" id="266040"/>
    <lineage>
        <taxon>Eukaryota</taxon>
        <taxon>Metazoa</taxon>
        <taxon>Ecdysozoa</taxon>
        <taxon>Arthropoda</taxon>
        <taxon>Chelicerata</taxon>
        <taxon>Arachnida</taxon>
        <taxon>Acari</taxon>
        <taxon>Parasitiformes</taxon>
        <taxon>Ixodida</taxon>
        <taxon>Ixodoidea</taxon>
        <taxon>Ixodidae</taxon>
        <taxon>Hyalomminae</taxon>
        <taxon>Hyalomma</taxon>
    </lineage>
</organism>
<keyword evidence="2" id="KW-1185">Reference proteome</keyword>